<reference evidence="1" key="1">
    <citation type="journal article" date="2020" name="Stud. Mycol.">
        <title>101 Dothideomycetes genomes: a test case for predicting lifestyles and emergence of pathogens.</title>
        <authorList>
            <person name="Haridas S."/>
            <person name="Albert R."/>
            <person name="Binder M."/>
            <person name="Bloem J."/>
            <person name="Labutti K."/>
            <person name="Salamov A."/>
            <person name="Andreopoulos B."/>
            <person name="Baker S."/>
            <person name="Barry K."/>
            <person name="Bills G."/>
            <person name="Bluhm B."/>
            <person name="Cannon C."/>
            <person name="Castanera R."/>
            <person name="Culley D."/>
            <person name="Daum C."/>
            <person name="Ezra D."/>
            <person name="Gonzalez J."/>
            <person name="Henrissat B."/>
            <person name="Kuo A."/>
            <person name="Liang C."/>
            <person name="Lipzen A."/>
            <person name="Lutzoni F."/>
            <person name="Magnuson J."/>
            <person name="Mondo S."/>
            <person name="Nolan M."/>
            <person name="Ohm R."/>
            <person name="Pangilinan J."/>
            <person name="Park H.-J."/>
            <person name="Ramirez L."/>
            <person name="Alfaro M."/>
            <person name="Sun H."/>
            <person name="Tritt A."/>
            <person name="Yoshinaga Y."/>
            <person name="Zwiers L.-H."/>
            <person name="Turgeon B."/>
            <person name="Goodwin S."/>
            <person name="Spatafora J."/>
            <person name="Crous P."/>
            <person name="Grigoriev I."/>
        </authorList>
    </citation>
    <scope>NUCLEOTIDE SEQUENCE</scope>
    <source>
        <strain evidence="1">ATCC 200398</strain>
    </source>
</reference>
<evidence type="ECO:0000313" key="2">
    <source>
        <dbReference type="Proteomes" id="UP000799755"/>
    </source>
</evidence>
<comment type="caution">
    <text evidence="1">The sequence shown here is derived from an EMBL/GenBank/DDBJ whole genome shotgun (WGS) entry which is preliminary data.</text>
</comment>
<gene>
    <name evidence="1" type="ORF">BDR25DRAFT_396181</name>
</gene>
<name>A0ACB6QF07_9PLEO</name>
<sequence length="401" mass="41900">MFQYSICAFLAPAVVSAMAFPWAGPEPTLIMPEEDRWSPRTTPAPKMELMELFKRAAGDNTCGYISGDASRSLTCNNSNYVCATNTYYGVHGCCDPKSISTCSIPTTCIPSSLMSASCTDAACSTNDYIAKCTDSDAPYCYQWRYVYSTRTVMTEFGCASSAFTVSVQRTSSGEATEVASSKSELQISYITVTPSSKPASSSVSNSGNAQSVTQSASASATSQPEKKSKTNIGAIVGGVVGGLVVIGAIAFGAIFLILRNRKKGKDDAANAAVTQPMMGQGPAPGVTEYKPQPGGFPSPGQQYPPAAAGGYFNHDQKPYNPQMGVPGQEMHPYSPPTSPAPQYSGPVPLQPQGPEGVQGVPMGVAEAGGSPVNHSPPPQQPGQPGAPVQQPPPQHQIYEAP</sequence>
<accession>A0ACB6QF07</accession>
<organism evidence="1 2">
    <name type="scientific">Lindgomyces ingoldianus</name>
    <dbReference type="NCBI Taxonomy" id="673940"/>
    <lineage>
        <taxon>Eukaryota</taxon>
        <taxon>Fungi</taxon>
        <taxon>Dikarya</taxon>
        <taxon>Ascomycota</taxon>
        <taxon>Pezizomycotina</taxon>
        <taxon>Dothideomycetes</taxon>
        <taxon>Pleosporomycetidae</taxon>
        <taxon>Pleosporales</taxon>
        <taxon>Lindgomycetaceae</taxon>
        <taxon>Lindgomyces</taxon>
    </lineage>
</organism>
<evidence type="ECO:0000313" key="1">
    <source>
        <dbReference type="EMBL" id="KAF2465482.1"/>
    </source>
</evidence>
<protein>
    <submittedName>
        <fullName evidence="1">Uncharacterized protein</fullName>
    </submittedName>
</protein>
<dbReference type="Proteomes" id="UP000799755">
    <property type="component" value="Unassembled WGS sequence"/>
</dbReference>
<proteinExistence type="predicted"/>
<keyword evidence="2" id="KW-1185">Reference proteome</keyword>
<dbReference type="EMBL" id="MU003529">
    <property type="protein sequence ID" value="KAF2465482.1"/>
    <property type="molecule type" value="Genomic_DNA"/>
</dbReference>